<gene>
    <name evidence="1" type="ORF">AWB78_05853</name>
</gene>
<accession>A0A158E1V6</accession>
<dbReference type="Proteomes" id="UP000071859">
    <property type="component" value="Unassembled WGS sequence"/>
</dbReference>
<proteinExistence type="predicted"/>
<dbReference type="AlphaFoldDB" id="A0A158E1V6"/>
<organism evidence="1 2">
    <name type="scientific">Caballeronia calidae</name>
    <dbReference type="NCBI Taxonomy" id="1777139"/>
    <lineage>
        <taxon>Bacteria</taxon>
        <taxon>Pseudomonadati</taxon>
        <taxon>Pseudomonadota</taxon>
        <taxon>Betaproteobacteria</taxon>
        <taxon>Burkholderiales</taxon>
        <taxon>Burkholderiaceae</taxon>
        <taxon>Caballeronia</taxon>
    </lineage>
</organism>
<comment type="caution">
    <text evidence="1">The sequence shown here is derived from an EMBL/GenBank/DDBJ whole genome shotgun (WGS) entry which is preliminary data.</text>
</comment>
<keyword evidence="2" id="KW-1185">Reference proteome</keyword>
<evidence type="ECO:0000313" key="2">
    <source>
        <dbReference type="Proteomes" id="UP000071859"/>
    </source>
</evidence>
<dbReference type="Gene3D" id="3.30.870.10">
    <property type="entry name" value="Endonuclease Chain A"/>
    <property type="match status" value="1"/>
</dbReference>
<sequence length="717" mass="78595">MNISSSRVLDQLPAEEPCIGAVFTSYSFDPAFFEDHVLRAVLRLTSDPVEQPERYHHEARRALQETPVAVIVDAAERRPGRRLPFDLLEVSDTVFHPKSVLLLYRTFARMLTGSGNLTSSGYGGNTELFLQTDLSYSDTADASLLAAFDTHLGRIRTMARQPGTQFDLVRAEMRRRIPNAPADPVSPRLAFLDSTSAPIVEQLNALLPQNVVIESIGMLAPFYERDDVGELDSTSIFGALLAHTDEKAVLDVGVAWDNPQMHASNHSELQEGLGRLWTWEAEQNGERALRHIVPQALRPNSLDYIDEAGASRRCPLDHATSAIGQRKLWMQPPPVAFAPRNAIAAAAGRFADVRMWLHPSTRLDDGRPQHRPLHAKLMVIGYRAGRDRESLVMLGSPNMSRRALLMKAGPAAGNVEVAVAFRLNTVVTLRELVPELVRIPSSAFELSERRFPELGRNYGLAIDRAAHDPIEGSLTVTWSPEAADLPAWRLTYGETLLASASSPPAAPVVVSAFVLKPSTAEVVLHVDGRKFPVPILVTDLVALPALPAGPAVGLDELLMLLGRRIGAERTIQIAAQRVDGENASPELAAIFGDGFDPTDVFRAWWSVAEDLCDVSLSVQGFRLRLEGALGAGAAWACMLDAVKCRKLTSEEVWFYGSELLRTLEALTLPPAEDRAVKRGALKTFCTRVRDSLESLAIDAGARTWLKKIEAFYSEAQA</sequence>
<protein>
    <recommendedName>
        <fullName evidence="3">PLD phosphodiesterase domain-containing protein</fullName>
    </recommendedName>
</protein>
<name>A0A158E1V6_9BURK</name>
<evidence type="ECO:0000313" key="1">
    <source>
        <dbReference type="EMBL" id="SAK99917.1"/>
    </source>
</evidence>
<dbReference type="EMBL" id="FCOX02000040">
    <property type="protein sequence ID" value="SAK99917.1"/>
    <property type="molecule type" value="Genomic_DNA"/>
</dbReference>
<reference evidence="1" key="1">
    <citation type="submission" date="2016-01" db="EMBL/GenBank/DDBJ databases">
        <authorList>
            <person name="Peeters C."/>
        </authorList>
    </citation>
    <scope>NUCLEOTIDE SEQUENCE</scope>
    <source>
        <strain evidence="1">LMG 29321</strain>
    </source>
</reference>
<evidence type="ECO:0008006" key="3">
    <source>
        <dbReference type="Google" id="ProtNLM"/>
    </source>
</evidence>